<evidence type="ECO:0000313" key="12">
    <source>
        <dbReference type="EMBL" id="KOB73926.1"/>
    </source>
</evidence>
<dbReference type="InterPro" id="IPR036236">
    <property type="entry name" value="Znf_C2H2_sf"/>
</dbReference>
<evidence type="ECO:0000259" key="11">
    <source>
        <dbReference type="PROSITE" id="PS50157"/>
    </source>
</evidence>
<proteinExistence type="inferred from homology"/>
<feature type="domain" description="C2H2-type" evidence="11">
    <location>
        <begin position="39"/>
        <end position="66"/>
    </location>
</feature>
<dbReference type="Proteomes" id="UP000037510">
    <property type="component" value="Unassembled WGS sequence"/>
</dbReference>
<dbReference type="GO" id="GO:0010468">
    <property type="term" value="P:regulation of gene expression"/>
    <property type="evidence" value="ECO:0007669"/>
    <property type="project" value="TreeGrafter"/>
</dbReference>
<evidence type="ECO:0000256" key="3">
    <source>
        <dbReference type="ARBA" id="ARBA00022723"/>
    </source>
</evidence>
<sequence>MRRHVLTHVADKPYKCNLCKHSYIQRSQLLRHIDTHTGFVCFHCELRFPNKARLLIHNRKHKETKLFCPYHECEHAKKEFNTESSYDEHLKTHSEDKKMFSCEVCRKQFMSEQNMRRHMSTHTLDKPRRCMYCVSARAYIRGMHLVRHVRHFHLDVFRAHLAHVRSVLKRVTKSELESILNVLDAEAERILEGCSDGPTESNPLMSEETLAEHLSKLLEQLVDAETLECLGWPDETVDVRLRENAKHLFIHVVDDKSVAKMLDTHTIDQIVKHILNQFTADTELRTEEITGI</sequence>
<dbReference type="PANTHER" id="PTHR16515:SF49">
    <property type="entry name" value="GASTRULA ZINC FINGER PROTEIN XLCGF49.1-LIKE-RELATED"/>
    <property type="match status" value="1"/>
</dbReference>
<dbReference type="InterPro" id="IPR013087">
    <property type="entry name" value="Znf_C2H2_type"/>
</dbReference>
<dbReference type="PANTHER" id="PTHR16515">
    <property type="entry name" value="PR DOMAIN ZINC FINGER PROTEIN"/>
    <property type="match status" value="1"/>
</dbReference>
<comment type="subcellular location">
    <subcellularLocation>
        <location evidence="1">Nucleus</location>
    </subcellularLocation>
</comment>
<dbReference type="SMART" id="SM00355">
    <property type="entry name" value="ZnF_C2H2"/>
    <property type="match status" value="5"/>
</dbReference>
<gene>
    <name evidence="12" type="ORF">OBRU01_09819</name>
</gene>
<dbReference type="Pfam" id="PF12874">
    <property type="entry name" value="zf-met"/>
    <property type="match status" value="1"/>
</dbReference>
<keyword evidence="3" id="KW-0479">Metal-binding</keyword>
<evidence type="ECO:0000256" key="10">
    <source>
        <dbReference type="PROSITE-ProRule" id="PRU00042"/>
    </source>
</evidence>
<protein>
    <submittedName>
        <fullName evidence="12">Putative gonadotropin inducible transcription factor</fullName>
    </submittedName>
</protein>
<keyword evidence="7" id="KW-0238">DNA-binding</keyword>
<reference evidence="12 13" key="1">
    <citation type="journal article" date="2015" name="Genome Biol. Evol.">
        <title>The genome of winter moth (Operophtera brumata) provides a genomic perspective on sexual dimorphism and phenology.</title>
        <authorList>
            <person name="Derks M.F."/>
            <person name="Smit S."/>
            <person name="Salis L."/>
            <person name="Schijlen E."/>
            <person name="Bossers A."/>
            <person name="Mateman C."/>
            <person name="Pijl A.S."/>
            <person name="de Ridder D."/>
            <person name="Groenen M.A."/>
            <person name="Visser M.E."/>
            <person name="Megens H.J."/>
        </authorList>
    </citation>
    <scope>NUCLEOTIDE SEQUENCE [LARGE SCALE GENOMIC DNA]</scope>
    <source>
        <strain evidence="12">WM2013NL</strain>
        <tissue evidence="12">Head and thorax</tissue>
    </source>
</reference>
<dbReference type="FunFam" id="3.30.160.60:FF:000100">
    <property type="entry name" value="Zinc finger 45-like"/>
    <property type="match status" value="1"/>
</dbReference>
<dbReference type="AlphaFoldDB" id="A0A0L7LFE5"/>
<evidence type="ECO:0000256" key="8">
    <source>
        <dbReference type="ARBA" id="ARBA00023163"/>
    </source>
</evidence>
<evidence type="ECO:0000256" key="5">
    <source>
        <dbReference type="ARBA" id="ARBA00022771"/>
    </source>
</evidence>
<feature type="domain" description="C2H2-type" evidence="11">
    <location>
        <begin position="71"/>
        <end position="98"/>
    </location>
</feature>
<dbReference type="FunFam" id="3.30.160.60:FF:000188">
    <property type="entry name" value="Zinc finger protein 787"/>
    <property type="match status" value="1"/>
</dbReference>
<keyword evidence="8" id="KW-0804">Transcription</keyword>
<keyword evidence="6" id="KW-0862">Zinc</keyword>
<dbReference type="GO" id="GO:0008270">
    <property type="term" value="F:zinc ion binding"/>
    <property type="evidence" value="ECO:0007669"/>
    <property type="project" value="UniProtKB-KW"/>
</dbReference>
<feature type="domain" description="C2H2-type" evidence="11">
    <location>
        <begin position="14"/>
        <end position="38"/>
    </location>
</feature>
<dbReference type="PROSITE" id="PS00028">
    <property type="entry name" value="ZINC_FINGER_C2H2_1"/>
    <property type="match status" value="3"/>
</dbReference>
<dbReference type="SUPFAM" id="SSF57667">
    <property type="entry name" value="beta-beta-alpha zinc fingers"/>
    <property type="match status" value="2"/>
</dbReference>
<evidence type="ECO:0000256" key="2">
    <source>
        <dbReference type="ARBA" id="ARBA00006991"/>
    </source>
</evidence>
<dbReference type="EMBL" id="JTDY01001414">
    <property type="protein sequence ID" value="KOB73926.1"/>
    <property type="molecule type" value="Genomic_DNA"/>
</dbReference>
<keyword evidence="13" id="KW-1185">Reference proteome</keyword>
<dbReference type="GO" id="GO:0005634">
    <property type="term" value="C:nucleus"/>
    <property type="evidence" value="ECO:0007669"/>
    <property type="project" value="UniProtKB-SubCell"/>
</dbReference>
<name>A0A0L7LFE5_OPEBR</name>
<evidence type="ECO:0000256" key="7">
    <source>
        <dbReference type="ARBA" id="ARBA00023125"/>
    </source>
</evidence>
<evidence type="ECO:0000256" key="6">
    <source>
        <dbReference type="ARBA" id="ARBA00022833"/>
    </source>
</evidence>
<keyword evidence="4" id="KW-0677">Repeat</keyword>
<evidence type="ECO:0000256" key="9">
    <source>
        <dbReference type="ARBA" id="ARBA00023242"/>
    </source>
</evidence>
<keyword evidence="9" id="KW-0539">Nucleus</keyword>
<comment type="similarity">
    <text evidence="2">Belongs to the krueppel C2H2-type zinc-finger protein family.</text>
</comment>
<keyword evidence="5 10" id="KW-0863">Zinc-finger</keyword>
<dbReference type="GO" id="GO:0003677">
    <property type="term" value="F:DNA binding"/>
    <property type="evidence" value="ECO:0007669"/>
    <property type="project" value="UniProtKB-KW"/>
</dbReference>
<feature type="domain" description="C2H2-type" evidence="11">
    <location>
        <begin position="100"/>
        <end position="127"/>
    </location>
</feature>
<dbReference type="PROSITE" id="PS50157">
    <property type="entry name" value="ZINC_FINGER_C2H2_2"/>
    <property type="match status" value="4"/>
</dbReference>
<dbReference type="STRING" id="104452.A0A0L7LFE5"/>
<comment type="caution">
    <text evidence="12">The sequence shown here is derived from an EMBL/GenBank/DDBJ whole genome shotgun (WGS) entry which is preliminary data.</text>
</comment>
<dbReference type="InterPro" id="IPR050331">
    <property type="entry name" value="Zinc_finger"/>
</dbReference>
<organism evidence="12 13">
    <name type="scientific">Operophtera brumata</name>
    <name type="common">Winter moth</name>
    <name type="synonym">Phalaena brumata</name>
    <dbReference type="NCBI Taxonomy" id="104452"/>
    <lineage>
        <taxon>Eukaryota</taxon>
        <taxon>Metazoa</taxon>
        <taxon>Ecdysozoa</taxon>
        <taxon>Arthropoda</taxon>
        <taxon>Hexapoda</taxon>
        <taxon>Insecta</taxon>
        <taxon>Pterygota</taxon>
        <taxon>Neoptera</taxon>
        <taxon>Endopterygota</taxon>
        <taxon>Lepidoptera</taxon>
        <taxon>Glossata</taxon>
        <taxon>Ditrysia</taxon>
        <taxon>Geometroidea</taxon>
        <taxon>Geometridae</taxon>
        <taxon>Larentiinae</taxon>
        <taxon>Operophtera</taxon>
    </lineage>
</organism>
<dbReference type="Gene3D" id="3.30.160.60">
    <property type="entry name" value="Classic Zinc Finger"/>
    <property type="match status" value="3"/>
</dbReference>
<dbReference type="Pfam" id="PF00096">
    <property type="entry name" value="zf-C2H2"/>
    <property type="match status" value="1"/>
</dbReference>
<accession>A0A0L7LFE5</accession>
<evidence type="ECO:0000256" key="1">
    <source>
        <dbReference type="ARBA" id="ARBA00004123"/>
    </source>
</evidence>
<evidence type="ECO:0000313" key="13">
    <source>
        <dbReference type="Proteomes" id="UP000037510"/>
    </source>
</evidence>
<evidence type="ECO:0000256" key="4">
    <source>
        <dbReference type="ARBA" id="ARBA00022737"/>
    </source>
</evidence>